<name>A0AB38FFB0_RHOWR</name>
<evidence type="ECO:0008006" key="3">
    <source>
        <dbReference type="Google" id="ProtNLM"/>
    </source>
</evidence>
<evidence type="ECO:0000313" key="2">
    <source>
        <dbReference type="Proteomes" id="UP000251211"/>
    </source>
</evidence>
<accession>A0AB38FFB0</accession>
<proteinExistence type="predicted"/>
<dbReference type="EMBL" id="UAUI01000013">
    <property type="protein sequence ID" value="SPZ40304.1"/>
    <property type="molecule type" value="Genomic_DNA"/>
</dbReference>
<comment type="caution">
    <text evidence="1">The sequence shown here is derived from an EMBL/GenBank/DDBJ whole genome shotgun (WGS) entry which is preliminary data.</text>
</comment>
<organism evidence="1 2">
    <name type="scientific">Rhodococcus wratislaviensis</name>
    <name type="common">Tsukamurella wratislaviensis</name>
    <dbReference type="NCBI Taxonomy" id="44752"/>
    <lineage>
        <taxon>Bacteria</taxon>
        <taxon>Bacillati</taxon>
        <taxon>Actinomycetota</taxon>
        <taxon>Actinomycetes</taxon>
        <taxon>Mycobacteriales</taxon>
        <taxon>Nocardiaceae</taxon>
        <taxon>Rhodococcus</taxon>
    </lineage>
</organism>
<sequence length="254" mass="25714">MGVRAPIRRRSRTEYLVNIHPPPFLRKGCLIIMSNYRKALVAAAIGALALTPLAACSSNDSNAASNVSAAASSQPAPVAQVDNLTGVSTAVALDSGFTGALTTLGLTPGVVGTAALADGSVSFPITGGNVKYWEPGTVDPYVQGEIMHDGSGLSLAAPGTVVELTDFAIDPGTSLLTGDVSVNGASAATDAVLFDLNGRTLKPLQTGPNDTAILQGTEVKISEDAAGLLNETFKTDAVKPGLLVGIATITIATK</sequence>
<dbReference type="Proteomes" id="UP000251211">
    <property type="component" value="Unassembled WGS sequence"/>
</dbReference>
<evidence type="ECO:0000313" key="1">
    <source>
        <dbReference type="EMBL" id="SPZ40304.1"/>
    </source>
</evidence>
<protein>
    <recommendedName>
        <fullName evidence="3">Lipoprotein</fullName>
    </recommendedName>
</protein>
<dbReference type="AlphaFoldDB" id="A0AB38FFB0"/>
<reference evidence="1 2" key="1">
    <citation type="submission" date="2018-06" db="EMBL/GenBank/DDBJ databases">
        <authorList>
            <consortium name="Pathogen Informatics"/>
            <person name="Doyle S."/>
        </authorList>
    </citation>
    <scope>NUCLEOTIDE SEQUENCE [LARGE SCALE GENOMIC DNA]</scope>
    <source>
        <strain evidence="1 2">NCTC13229</strain>
    </source>
</reference>
<gene>
    <name evidence="1" type="ORF">NCTC13229_03781</name>
</gene>